<dbReference type="InterPro" id="IPR052893">
    <property type="entry name" value="TCS_response_regulator"/>
</dbReference>
<dbReference type="EMBL" id="JACWZY010000003">
    <property type="protein sequence ID" value="MBD2700033.1"/>
    <property type="molecule type" value="Genomic_DNA"/>
</dbReference>
<dbReference type="SMART" id="SM00448">
    <property type="entry name" value="REC"/>
    <property type="match status" value="1"/>
</dbReference>
<dbReference type="GO" id="GO:0000160">
    <property type="term" value="P:phosphorelay signal transduction system"/>
    <property type="evidence" value="ECO:0007669"/>
    <property type="project" value="InterPro"/>
</dbReference>
<dbReference type="Gene3D" id="3.40.50.2300">
    <property type="match status" value="1"/>
</dbReference>
<protein>
    <submittedName>
        <fullName evidence="3">Response regulator</fullName>
    </submittedName>
</protein>
<dbReference type="PANTHER" id="PTHR44520">
    <property type="entry name" value="RESPONSE REGULATOR RCP1-RELATED"/>
    <property type="match status" value="1"/>
</dbReference>
<dbReference type="Proteomes" id="UP000598820">
    <property type="component" value="Unassembled WGS sequence"/>
</dbReference>
<dbReference type="InterPro" id="IPR011006">
    <property type="entry name" value="CheY-like_superfamily"/>
</dbReference>
<evidence type="ECO:0000313" key="4">
    <source>
        <dbReference type="Proteomes" id="UP000598820"/>
    </source>
</evidence>
<sequence length="159" mass="18420">MPMNTFDKTNRNLSHAKMLVVEDNADYWLLIKKSLEQVLPEVKPVLAQTPEQALDLLNEWSLQEWELPKLILQDLYLPTREDGWQLLKKIKQLPSACSRIPVVILSSSSSRADIEEAYQFGSASYLVKPVDFPGWINFFGELRTYWWETVSLPPVHFSL</sequence>
<dbReference type="PROSITE" id="PS50110">
    <property type="entry name" value="RESPONSE_REGULATORY"/>
    <property type="match status" value="1"/>
</dbReference>
<accession>A0A927AQB1</accession>
<feature type="domain" description="Response regulatory" evidence="2">
    <location>
        <begin position="17"/>
        <end position="143"/>
    </location>
</feature>
<dbReference type="InterPro" id="IPR001789">
    <property type="entry name" value="Sig_transdc_resp-reg_receiver"/>
</dbReference>
<keyword evidence="1" id="KW-0597">Phosphoprotein</keyword>
<dbReference type="SUPFAM" id="SSF52172">
    <property type="entry name" value="CheY-like"/>
    <property type="match status" value="1"/>
</dbReference>
<dbReference type="PANTHER" id="PTHR44520:SF2">
    <property type="entry name" value="RESPONSE REGULATOR RCP1"/>
    <property type="match status" value="1"/>
</dbReference>
<reference evidence="3" key="1">
    <citation type="submission" date="2020-09" db="EMBL/GenBank/DDBJ databases">
        <authorList>
            <person name="Kim M.K."/>
        </authorList>
    </citation>
    <scope>NUCLEOTIDE SEQUENCE</scope>
    <source>
        <strain evidence="3">BT702</strain>
    </source>
</reference>
<evidence type="ECO:0000256" key="1">
    <source>
        <dbReference type="PROSITE-ProRule" id="PRU00169"/>
    </source>
</evidence>
<proteinExistence type="predicted"/>
<name>A0A927AQB1_9BACT</name>
<keyword evidence="4" id="KW-1185">Reference proteome</keyword>
<comment type="caution">
    <text evidence="3">The sequence shown here is derived from an EMBL/GenBank/DDBJ whole genome shotgun (WGS) entry which is preliminary data.</text>
</comment>
<evidence type="ECO:0000259" key="2">
    <source>
        <dbReference type="PROSITE" id="PS50110"/>
    </source>
</evidence>
<evidence type="ECO:0000313" key="3">
    <source>
        <dbReference type="EMBL" id="MBD2700033.1"/>
    </source>
</evidence>
<organism evidence="3 4">
    <name type="scientific">Spirosoma profusum</name>
    <dbReference type="NCBI Taxonomy" id="2771354"/>
    <lineage>
        <taxon>Bacteria</taxon>
        <taxon>Pseudomonadati</taxon>
        <taxon>Bacteroidota</taxon>
        <taxon>Cytophagia</taxon>
        <taxon>Cytophagales</taxon>
        <taxon>Cytophagaceae</taxon>
        <taxon>Spirosoma</taxon>
    </lineage>
</organism>
<feature type="modified residue" description="4-aspartylphosphate" evidence="1">
    <location>
        <position position="74"/>
    </location>
</feature>
<dbReference type="AlphaFoldDB" id="A0A927AQB1"/>
<dbReference type="Pfam" id="PF00072">
    <property type="entry name" value="Response_reg"/>
    <property type="match status" value="1"/>
</dbReference>
<gene>
    <name evidence="3" type="ORF">IC229_05260</name>
</gene>